<keyword evidence="5 9" id="KW-1133">Transmembrane helix</keyword>
<evidence type="ECO:0000256" key="3">
    <source>
        <dbReference type="ARBA" id="ARBA00022448"/>
    </source>
</evidence>
<dbReference type="PRINTS" id="PR00783">
    <property type="entry name" value="MINTRINSICP"/>
</dbReference>
<feature type="transmembrane region" description="Helical" evidence="9">
    <location>
        <begin position="95"/>
        <end position="118"/>
    </location>
</feature>
<gene>
    <name evidence="10" type="ORF">DEBURN_LOCUS1058</name>
</gene>
<dbReference type="GO" id="GO:0005886">
    <property type="term" value="C:plasma membrane"/>
    <property type="evidence" value="ECO:0007669"/>
    <property type="project" value="TreeGrafter"/>
</dbReference>
<dbReference type="Pfam" id="PF00230">
    <property type="entry name" value="MIP"/>
    <property type="match status" value="1"/>
</dbReference>
<comment type="similarity">
    <text evidence="2 7">Belongs to the MIP/aquaporin (TC 1.A.8) family.</text>
</comment>
<protein>
    <submittedName>
        <fullName evidence="10">9020_t:CDS:1</fullName>
    </submittedName>
</protein>
<dbReference type="Proteomes" id="UP000789706">
    <property type="component" value="Unassembled WGS sequence"/>
</dbReference>
<dbReference type="SUPFAM" id="SSF81338">
    <property type="entry name" value="Aquaporin-like"/>
    <property type="match status" value="1"/>
</dbReference>
<comment type="caution">
    <text evidence="10">The sequence shown here is derived from an EMBL/GenBank/DDBJ whole genome shotgun (WGS) entry which is preliminary data.</text>
</comment>
<feature type="transmembrane region" description="Helical" evidence="9">
    <location>
        <begin position="233"/>
        <end position="253"/>
    </location>
</feature>
<accession>A0A9N8YLD1</accession>
<evidence type="ECO:0000256" key="7">
    <source>
        <dbReference type="RuleBase" id="RU000477"/>
    </source>
</evidence>
<keyword evidence="3 7" id="KW-0813">Transport</keyword>
<dbReference type="OrthoDB" id="3222at2759"/>
<evidence type="ECO:0000313" key="10">
    <source>
        <dbReference type="EMBL" id="CAG8436721.1"/>
    </source>
</evidence>
<dbReference type="CDD" id="cd00333">
    <property type="entry name" value="MIP"/>
    <property type="match status" value="1"/>
</dbReference>
<dbReference type="EMBL" id="CAJVPK010000040">
    <property type="protein sequence ID" value="CAG8436721.1"/>
    <property type="molecule type" value="Genomic_DNA"/>
</dbReference>
<dbReference type="PANTHER" id="PTHR43829">
    <property type="entry name" value="AQUAPORIN OR AQUAGLYCEROPORIN RELATED"/>
    <property type="match status" value="1"/>
</dbReference>
<dbReference type="GO" id="GO:0015254">
    <property type="term" value="F:glycerol channel activity"/>
    <property type="evidence" value="ECO:0007669"/>
    <property type="project" value="TreeGrafter"/>
</dbReference>
<comment type="subcellular location">
    <subcellularLocation>
        <location evidence="1">Membrane</location>
        <topology evidence="1">Multi-pass membrane protein</topology>
    </subcellularLocation>
</comment>
<evidence type="ECO:0000256" key="6">
    <source>
        <dbReference type="ARBA" id="ARBA00023136"/>
    </source>
</evidence>
<dbReference type="NCBIfam" id="TIGR00861">
    <property type="entry name" value="MIP"/>
    <property type="match status" value="1"/>
</dbReference>
<sequence>MHERGNLHNKSSGPSHYGATHNSEPTAASNSTPEIHIHSHGWRFMKYKYRKPFAEFLGTFILCVFGIGSIAQTLLSGHLNPAVTITLAVYRKFPWIQVPMYIFAQTLGAFIAAAVVYVNYYAALKHYDGVAINKAGIFATYPADFMNPLGSFFSEAIGTFFLVLIILAATDDVRNTSDSKPLAPITIGIGLLVIAISFGYETGFALNPARDFGPRFFTFLVGYGTKVFSASNFYFWIPLVAPVVGGLVAGFVYDSLIYWGESPLNHNV</sequence>
<dbReference type="InterPro" id="IPR023271">
    <property type="entry name" value="Aquaporin-like"/>
</dbReference>
<evidence type="ECO:0000256" key="1">
    <source>
        <dbReference type="ARBA" id="ARBA00004141"/>
    </source>
</evidence>
<feature type="transmembrane region" description="Helical" evidence="9">
    <location>
        <begin position="182"/>
        <end position="200"/>
    </location>
</feature>
<dbReference type="InterPro" id="IPR000425">
    <property type="entry name" value="MIP"/>
</dbReference>
<evidence type="ECO:0000256" key="4">
    <source>
        <dbReference type="ARBA" id="ARBA00022692"/>
    </source>
</evidence>
<dbReference type="AlphaFoldDB" id="A0A9N8YLD1"/>
<evidence type="ECO:0000256" key="5">
    <source>
        <dbReference type="ARBA" id="ARBA00022989"/>
    </source>
</evidence>
<name>A0A9N8YLD1_9GLOM</name>
<feature type="transmembrane region" description="Helical" evidence="9">
    <location>
        <begin position="152"/>
        <end position="170"/>
    </location>
</feature>
<dbReference type="PROSITE" id="PS00221">
    <property type="entry name" value="MIP"/>
    <property type="match status" value="1"/>
</dbReference>
<feature type="compositionally biased region" description="Polar residues" evidence="8">
    <location>
        <begin position="8"/>
        <end position="32"/>
    </location>
</feature>
<dbReference type="InterPro" id="IPR050363">
    <property type="entry name" value="MIP/Aquaporin"/>
</dbReference>
<dbReference type="GO" id="GO:0015250">
    <property type="term" value="F:water channel activity"/>
    <property type="evidence" value="ECO:0007669"/>
    <property type="project" value="TreeGrafter"/>
</dbReference>
<evidence type="ECO:0000256" key="2">
    <source>
        <dbReference type="ARBA" id="ARBA00006175"/>
    </source>
</evidence>
<keyword evidence="11" id="KW-1185">Reference proteome</keyword>
<keyword evidence="4 7" id="KW-0812">Transmembrane</keyword>
<evidence type="ECO:0000256" key="9">
    <source>
        <dbReference type="SAM" id="Phobius"/>
    </source>
</evidence>
<dbReference type="Gene3D" id="1.20.1080.10">
    <property type="entry name" value="Glycerol uptake facilitator protein"/>
    <property type="match status" value="1"/>
</dbReference>
<evidence type="ECO:0000313" key="11">
    <source>
        <dbReference type="Proteomes" id="UP000789706"/>
    </source>
</evidence>
<feature type="transmembrane region" description="Helical" evidence="9">
    <location>
        <begin position="53"/>
        <end position="75"/>
    </location>
</feature>
<organism evidence="10 11">
    <name type="scientific">Diversispora eburnea</name>
    <dbReference type="NCBI Taxonomy" id="1213867"/>
    <lineage>
        <taxon>Eukaryota</taxon>
        <taxon>Fungi</taxon>
        <taxon>Fungi incertae sedis</taxon>
        <taxon>Mucoromycota</taxon>
        <taxon>Glomeromycotina</taxon>
        <taxon>Glomeromycetes</taxon>
        <taxon>Diversisporales</taxon>
        <taxon>Diversisporaceae</taxon>
        <taxon>Diversispora</taxon>
    </lineage>
</organism>
<proteinExistence type="inferred from homology"/>
<dbReference type="InterPro" id="IPR022357">
    <property type="entry name" value="MIP_CS"/>
</dbReference>
<keyword evidence="6 9" id="KW-0472">Membrane</keyword>
<feature type="region of interest" description="Disordered" evidence="8">
    <location>
        <begin position="1"/>
        <end position="32"/>
    </location>
</feature>
<evidence type="ECO:0000256" key="8">
    <source>
        <dbReference type="SAM" id="MobiDB-lite"/>
    </source>
</evidence>
<reference evidence="10" key="1">
    <citation type="submission" date="2021-06" db="EMBL/GenBank/DDBJ databases">
        <authorList>
            <person name="Kallberg Y."/>
            <person name="Tangrot J."/>
            <person name="Rosling A."/>
        </authorList>
    </citation>
    <scope>NUCLEOTIDE SEQUENCE</scope>
    <source>
        <strain evidence="10">AZ414A</strain>
    </source>
</reference>
<dbReference type="PANTHER" id="PTHR43829:SF9">
    <property type="entry name" value="AQUAPORIN-9"/>
    <property type="match status" value="1"/>
</dbReference>